<evidence type="ECO:0000256" key="3">
    <source>
        <dbReference type="ARBA" id="ARBA00022801"/>
    </source>
</evidence>
<keyword evidence="3" id="KW-0378">Hydrolase</keyword>
<evidence type="ECO:0000256" key="6">
    <source>
        <dbReference type="RuleBase" id="RU003797"/>
    </source>
</evidence>
<evidence type="ECO:0000313" key="9">
    <source>
        <dbReference type="Proteomes" id="UP000578030"/>
    </source>
</evidence>
<dbReference type="AlphaFoldDB" id="A0A7W4PPE7"/>
<keyword evidence="2" id="KW-0479">Metal-binding</keyword>
<dbReference type="EMBL" id="JABEQM010000006">
    <property type="protein sequence ID" value="MBB2201746.1"/>
    <property type="molecule type" value="Genomic_DNA"/>
</dbReference>
<dbReference type="RefSeq" id="WP_182957992.1">
    <property type="nucleotide sequence ID" value="NZ_JABEQM010000006.1"/>
</dbReference>
<dbReference type="InterPro" id="IPR025657">
    <property type="entry name" value="RadC_JAB"/>
</dbReference>
<dbReference type="PROSITE" id="PS50249">
    <property type="entry name" value="MPN"/>
    <property type="match status" value="1"/>
</dbReference>
<dbReference type="Pfam" id="PF04002">
    <property type="entry name" value="RadC"/>
    <property type="match status" value="1"/>
</dbReference>
<keyword evidence="4" id="KW-0862">Zinc</keyword>
<dbReference type="PANTHER" id="PTHR30471">
    <property type="entry name" value="DNA REPAIR PROTEIN RADC"/>
    <property type="match status" value="1"/>
</dbReference>
<reference evidence="8 9" key="1">
    <citation type="submission" date="2020-04" db="EMBL/GenBank/DDBJ databases">
        <title>Description of novel Gluconacetobacter.</title>
        <authorList>
            <person name="Sombolestani A."/>
        </authorList>
    </citation>
    <scope>NUCLEOTIDE SEQUENCE [LARGE SCALE GENOMIC DNA]</scope>
    <source>
        <strain evidence="8 9">LMG 27802</strain>
    </source>
</reference>
<accession>A0A7W4PPE7</accession>
<comment type="similarity">
    <text evidence="6">Belongs to the UPF0758 family.</text>
</comment>
<sequence>MTTAPRIPPDATDPARAAILAGTGDELDDMTLMTAILSLALPASADRPRVAGRLLARFGTVGGLLAADPEDLAAAVEGKVPVSVAILLLREAAIRLMRARISQGNVLSCHAALMSYLQAALARDDVEQFRVLFLDHQARLISDEVLARGTVDHTPVYPREVMRRAIRLKARELILVHNHPGWNPMPSREDIAMTRRLEQIATVLGLSIRDHIIVGNGASTSFRQSGLL</sequence>
<dbReference type="CDD" id="cd08071">
    <property type="entry name" value="MPN_DUF2466"/>
    <property type="match status" value="1"/>
</dbReference>
<dbReference type="PANTHER" id="PTHR30471:SF3">
    <property type="entry name" value="UPF0758 PROTEIN YEES-RELATED"/>
    <property type="match status" value="1"/>
</dbReference>
<evidence type="ECO:0000259" key="7">
    <source>
        <dbReference type="PROSITE" id="PS50249"/>
    </source>
</evidence>
<dbReference type="GO" id="GO:0046872">
    <property type="term" value="F:metal ion binding"/>
    <property type="evidence" value="ECO:0007669"/>
    <property type="project" value="UniProtKB-KW"/>
</dbReference>
<evidence type="ECO:0000256" key="2">
    <source>
        <dbReference type="ARBA" id="ARBA00022723"/>
    </source>
</evidence>
<dbReference type="InterPro" id="IPR001405">
    <property type="entry name" value="UPF0758"/>
</dbReference>
<evidence type="ECO:0000256" key="4">
    <source>
        <dbReference type="ARBA" id="ARBA00022833"/>
    </source>
</evidence>
<evidence type="ECO:0000256" key="5">
    <source>
        <dbReference type="ARBA" id="ARBA00023049"/>
    </source>
</evidence>
<dbReference type="GO" id="GO:0006508">
    <property type="term" value="P:proteolysis"/>
    <property type="evidence" value="ECO:0007669"/>
    <property type="project" value="UniProtKB-KW"/>
</dbReference>
<dbReference type="SUPFAM" id="SSF102712">
    <property type="entry name" value="JAB1/MPN domain"/>
    <property type="match status" value="1"/>
</dbReference>
<organism evidence="8 9">
    <name type="scientific">Gluconacetobacter tumulisoli</name>
    <dbReference type="NCBI Taxonomy" id="1286189"/>
    <lineage>
        <taxon>Bacteria</taxon>
        <taxon>Pseudomonadati</taxon>
        <taxon>Pseudomonadota</taxon>
        <taxon>Alphaproteobacteria</taxon>
        <taxon>Acetobacterales</taxon>
        <taxon>Acetobacteraceae</taxon>
        <taxon>Gluconacetobacter</taxon>
    </lineage>
</organism>
<protein>
    <submittedName>
        <fullName evidence="8">DNA repair protein RadC</fullName>
    </submittedName>
</protein>
<evidence type="ECO:0000256" key="1">
    <source>
        <dbReference type="ARBA" id="ARBA00022670"/>
    </source>
</evidence>
<keyword evidence="5" id="KW-0482">Metalloprotease</keyword>
<name>A0A7W4PPE7_9PROT</name>
<dbReference type="Gene3D" id="3.40.140.10">
    <property type="entry name" value="Cytidine Deaminase, domain 2"/>
    <property type="match status" value="1"/>
</dbReference>
<comment type="caution">
    <text evidence="8">The sequence shown here is derived from an EMBL/GenBank/DDBJ whole genome shotgun (WGS) entry which is preliminary data.</text>
</comment>
<keyword evidence="9" id="KW-1185">Reference proteome</keyword>
<proteinExistence type="inferred from homology"/>
<keyword evidence="1" id="KW-0645">Protease</keyword>
<dbReference type="Proteomes" id="UP000578030">
    <property type="component" value="Unassembled WGS sequence"/>
</dbReference>
<gene>
    <name evidence="8" type="primary">radC</name>
    <name evidence="8" type="ORF">HLH28_09190</name>
</gene>
<feature type="domain" description="MPN" evidence="7">
    <location>
        <begin position="106"/>
        <end position="228"/>
    </location>
</feature>
<dbReference type="NCBIfam" id="TIGR00608">
    <property type="entry name" value="radc"/>
    <property type="match status" value="1"/>
</dbReference>
<dbReference type="InterPro" id="IPR037518">
    <property type="entry name" value="MPN"/>
</dbReference>
<dbReference type="GO" id="GO:0008237">
    <property type="term" value="F:metallopeptidase activity"/>
    <property type="evidence" value="ECO:0007669"/>
    <property type="project" value="UniProtKB-KW"/>
</dbReference>
<evidence type="ECO:0000313" key="8">
    <source>
        <dbReference type="EMBL" id="MBB2201746.1"/>
    </source>
</evidence>